<protein>
    <submittedName>
        <fullName evidence="1">Uncharacterized protein</fullName>
    </submittedName>
</protein>
<comment type="caution">
    <text evidence="1">The sequence shown here is derived from an EMBL/GenBank/DDBJ whole genome shotgun (WGS) entry which is preliminary data.</text>
</comment>
<evidence type="ECO:0000313" key="1">
    <source>
        <dbReference type="EMBL" id="RYQ88152.1"/>
    </source>
</evidence>
<accession>A0A444XEN0</accession>
<dbReference type="AlphaFoldDB" id="A0A444XEN0"/>
<reference evidence="1 2" key="1">
    <citation type="submission" date="2019-01" db="EMBL/GenBank/DDBJ databases">
        <title>Sequencing of cultivated peanut Arachis hypogaea provides insights into genome evolution and oil improvement.</title>
        <authorList>
            <person name="Chen X."/>
        </authorList>
    </citation>
    <scope>NUCLEOTIDE SEQUENCE [LARGE SCALE GENOMIC DNA]</scope>
    <source>
        <strain evidence="2">cv. Fuhuasheng</strain>
        <tissue evidence="1">Leaves</tissue>
    </source>
</reference>
<dbReference type="Proteomes" id="UP000289738">
    <property type="component" value="Chromosome B09"/>
</dbReference>
<organism evidence="1 2">
    <name type="scientific">Arachis hypogaea</name>
    <name type="common">Peanut</name>
    <dbReference type="NCBI Taxonomy" id="3818"/>
    <lineage>
        <taxon>Eukaryota</taxon>
        <taxon>Viridiplantae</taxon>
        <taxon>Streptophyta</taxon>
        <taxon>Embryophyta</taxon>
        <taxon>Tracheophyta</taxon>
        <taxon>Spermatophyta</taxon>
        <taxon>Magnoliopsida</taxon>
        <taxon>eudicotyledons</taxon>
        <taxon>Gunneridae</taxon>
        <taxon>Pentapetalae</taxon>
        <taxon>rosids</taxon>
        <taxon>fabids</taxon>
        <taxon>Fabales</taxon>
        <taxon>Fabaceae</taxon>
        <taxon>Papilionoideae</taxon>
        <taxon>50 kb inversion clade</taxon>
        <taxon>dalbergioids sensu lato</taxon>
        <taxon>Dalbergieae</taxon>
        <taxon>Pterocarpus clade</taxon>
        <taxon>Arachis</taxon>
    </lineage>
</organism>
<sequence>MKVHDQRQEFIESCLYYFVNWVGRRFMPLVGAKISTRENLRNYTILVRLLLLSIITSKGRMALVAGDYIHHHHNYINNNNNQQ</sequence>
<evidence type="ECO:0000313" key="2">
    <source>
        <dbReference type="Proteomes" id="UP000289738"/>
    </source>
</evidence>
<name>A0A444XEN0_ARAHY</name>
<proteinExistence type="predicted"/>
<keyword evidence="2" id="KW-1185">Reference proteome</keyword>
<dbReference type="EMBL" id="SDMP01000019">
    <property type="protein sequence ID" value="RYQ88152.1"/>
    <property type="molecule type" value="Genomic_DNA"/>
</dbReference>
<gene>
    <name evidence="1" type="ORF">Ahy_B09g095531</name>
</gene>